<dbReference type="Proteomes" id="UP000499080">
    <property type="component" value="Unassembled WGS sequence"/>
</dbReference>
<gene>
    <name evidence="1" type="ORF">AVEN_107456_1</name>
</gene>
<organism evidence="1 2">
    <name type="scientific">Araneus ventricosus</name>
    <name type="common">Orbweaver spider</name>
    <name type="synonym">Epeira ventricosa</name>
    <dbReference type="NCBI Taxonomy" id="182803"/>
    <lineage>
        <taxon>Eukaryota</taxon>
        <taxon>Metazoa</taxon>
        <taxon>Ecdysozoa</taxon>
        <taxon>Arthropoda</taxon>
        <taxon>Chelicerata</taxon>
        <taxon>Arachnida</taxon>
        <taxon>Araneae</taxon>
        <taxon>Araneomorphae</taxon>
        <taxon>Entelegynae</taxon>
        <taxon>Araneoidea</taxon>
        <taxon>Araneidae</taxon>
        <taxon>Araneus</taxon>
    </lineage>
</organism>
<sequence length="102" mass="11193">MLPGSKPDSSEGGACCTLQWEQSPPAGMVQKIEKAGASPGVVLVQNYKVRSKISLMFLQNAPDGKPGSLHDELFYTEEFHLVWSSMVKHMARAPENQTQTQC</sequence>
<protein>
    <submittedName>
        <fullName evidence="1">Uncharacterized protein</fullName>
    </submittedName>
</protein>
<accession>A0A4Y2G9W5</accession>
<comment type="caution">
    <text evidence="1">The sequence shown here is derived from an EMBL/GenBank/DDBJ whole genome shotgun (WGS) entry which is preliminary data.</text>
</comment>
<keyword evidence="2" id="KW-1185">Reference proteome</keyword>
<name>A0A4Y2G9W5_ARAVE</name>
<dbReference type="AlphaFoldDB" id="A0A4Y2G9W5"/>
<proteinExistence type="predicted"/>
<dbReference type="EMBL" id="BGPR01001259">
    <property type="protein sequence ID" value="GBM49495.1"/>
    <property type="molecule type" value="Genomic_DNA"/>
</dbReference>
<evidence type="ECO:0000313" key="2">
    <source>
        <dbReference type="Proteomes" id="UP000499080"/>
    </source>
</evidence>
<evidence type="ECO:0000313" key="1">
    <source>
        <dbReference type="EMBL" id="GBM49495.1"/>
    </source>
</evidence>
<reference evidence="1 2" key="1">
    <citation type="journal article" date="2019" name="Sci. Rep.">
        <title>Orb-weaving spider Araneus ventricosus genome elucidates the spidroin gene catalogue.</title>
        <authorList>
            <person name="Kono N."/>
            <person name="Nakamura H."/>
            <person name="Ohtoshi R."/>
            <person name="Moran D.A.P."/>
            <person name="Shinohara A."/>
            <person name="Yoshida Y."/>
            <person name="Fujiwara M."/>
            <person name="Mori M."/>
            <person name="Tomita M."/>
            <person name="Arakawa K."/>
        </authorList>
    </citation>
    <scope>NUCLEOTIDE SEQUENCE [LARGE SCALE GENOMIC DNA]</scope>
</reference>